<evidence type="ECO:0000313" key="1">
    <source>
        <dbReference type="EMBL" id="OKY94332.1"/>
    </source>
</evidence>
<accession>A0A1Q6F6L6</accession>
<comment type="caution">
    <text evidence="1">The sequence shown here is derived from an EMBL/GenBank/DDBJ whole genome shotgun (WGS) entry which is preliminary data.</text>
</comment>
<organism evidence="1 2">
    <name type="scientific">Alistipes putredinis</name>
    <dbReference type="NCBI Taxonomy" id="28117"/>
    <lineage>
        <taxon>Bacteria</taxon>
        <taxon>Pseudomonadati</taxon>
        <taxon>Bacteroidota</taxon>
        <taxon>Bacteroidia</taxon>
        <taxon>Bacteroidales</taxon>
        <taxon>Rikenellaceae</taxon>
        <taxon>Alistipes</taxon>
    </lineage>
</organism>
<dbReference type="Proteomes" id="UP000187417">
    <property type="component" value="Unassembled WGS sequence"/>
</dbReference>
<evidence type="ECO:0008006" key="3">
    <source>
        <dbReference type="Google" id="ProtNLM"/>
    </source>
</evidence>
<dbReference type="PROSITE" id="PS51257">
    <property type="entry name" value="PROKAR_LIPOPROTEIN"/>
    <property type="match status" value="1"/>
</dbReference>
<evidence type="ECO:0000313" key="2">
    <source>
        <dbReference type="Proteomes" id="UP000187417"/>
    </source>
</evidence>
<name>A0A1Q6F6L6_9BACT</name>
<dbReference type="GeneID" id="73803990"/>
<sequence length="142" mass="15768">MYLRSIIAIAGMLVTSCLSPHQTVVTDTGGGTWSESAEIEIPNADTVTPRDLYIVVRYNDSFRDDTLRLTIRTISPDSLVFEESYTLGLPPRRHPAALAEEASVPYRRHVIFPDSGIYRMAFTPAMPVRGVEAIGINQQKSE</sequence>
<proteinExistence type="predicted"/>
<dbReference type="AlphaFoldDB" id="A0A1Q6F6L6"/>
<protein>
    <recommendedName>
        <fullName evidence="3">Gliding motility lipoprotein GldH</fullName>
    </recommendedName>
</protein>
<gene>
    <name evidence="1" type="ORF">BHV66_05775</name>
</gene>
<reference evidence="1 2" key="1">
    <citation type="journal article" date="2016" name="Nat. Biotechnol.">
        <title>Measurement of bacterial replication rates in microbial communities.</title>
        <authorList>
            <person name="Brown C.T."/>
            <person name="Olm M.R."/>
            <person name="Thomas B.C."/>
            <person name="Banfield J.F."/>
        </authorList>
    </citation>
    <scope>NUCLEOTIDE SEQUENCE [LARGE SCALE GENOMIC DNA]</scope>
    <source>
        <strain evidence="1">CAG:67_53_122</strain>
    </source>
</reference>
<dbReference type="RefSeq" id="WP_004329878.1">
    <property type="nucleotide sequence ID" value="NZ_BAAFKT010000002.1"/>
</dbReference>
<dbReference type="EMBL" id="MNQH01000028">
    <property type="protein sequence ID" value="OKY94332.1"/>
    <property type="molecule type" value="Genomic_DNA"/>
</dbReference>